<name>A0AAE0ZBD6_9GAST</name>
<dbReference type="Proteomes" id="UP001283361">
    <property type="component" value="Unassembled WGS sequence"/>
</dbReference>
<sequence length="157" mass="17273">MRLDLVACISGSGLHGGTCGGLVMVTVVEPCRPTYGKSPIVVGVSRSKSQEIDEAGYEGVSSKMSRCLVNIWVSPGCLRGAFELPSDHNTSETTQYSGSQLLFTTPNNSLRFIINTDQQFLSDHHWIWLVGQVVCYDLTSVVSRADPLDVKRHPSWW</sequence>
<evidence type="ECO:0000313" key="2">
    <source>
        <dbReference type="Proteomes" id="UP001283361"/>
    </source>
</evidence>
<accession>A0AAE0ZBD6</accession>
<gene>
    <name evidence="1" type="ORF">RRG08_006362</name>
</gene>
<keyword evidence="2" id="KW-1185">Reference proteome</keyword>
<dbReference type="AlphaFoldDB" id="A0AAE0ZBD6"/>
<reference evidence="1" key="1">
    <citation type="journal article" date="2023" name="G3 (Bethesda)">
        <title>A reference genome for the long-term kleptoplast-retaining sea slug Elysia crispata morphotype clarki.</title>
        <authorList>
            <person name="Eastman K.E."/>
            <person name="Pendleton A.L."/>
            <person name="Shaikh M.A."/>
            <person name="Suttiyut T."/>
            <person name="Ogas R."/>
            <person name="Tomko P."/>
            <person name="Gavelis G."/>
            <person name="Widhalm J.R."/>
            <person name="Wisecaver J.H."/>
        </authorList>
    </citation>
    <scope>NUCLEOTIDE SEQUENCE</scope>
    <source>
        <strain evidence="1">ECLA1</strain>
    </source>
</reference>
<comment type="caution">
    <text evidence="1">The sequence shown here is derived from an EMBL/GenBank/DDBJ whole genome shotgun (WGS) entry which is preliminary data.</text>
</comment>
<evidence type="ECO:0000313" key="1">
    <source>
        <dbReference type="EMBL" id="KAK3765327.1"/>
    </source>
</evidence>
<proteinExistence type="predicted"/>
<protein>
    <submittedName>
        <fullName evidence="1">Uncharacterized protein</fullName>
    </submittedName>
</protein>
<dbReference type="EMBL" id="JAWDGP010004319">
    <property type="protein sequence ID" value="KAK3765327.1"/>
    <property type="molecule type" value="Genomic_DNA"/>
</dbReference>
<organism evidence="1 2">
    <name type="scientific">Elysia crispata</name>
    <name type="common">lettuce slug</name>
    <dbReference type="NCBI Taxonomy" id="231223"/>
    <lineage>
        <taxon>Eukaryota</taxon>
        <taxon>Metazoa</taxon>
        <taxon>Spiralia</taxon>
        <taxon>Lophotrochozoa</taxon>
        <taxon>Mollusca</taxon>
        <taxon>Gastropoda</taxon>
        <taxon>Heterobranchia</taxon>
        <taxon>Euthyneura</taxon>
        <taxon>Panpulmonata</taxon>
        <taxon>Sacoglossa</taxon>
        <taxon>Placobranchoidea</taxon>
        <taxon>Plakobranchidae</taxon>
        <taxon>Elysia</taxon>
    </lineage>
</organism>